<dbReference type="InterPro" id="IPR036388">
    <property type="entry name" value="WH-like_DNA-bd_sf"/>
</dbReference>
<dbReference type="InterPro" id="IPR049945">
    <property type="entry name" value="AAA_22"/>
</dbReference>
<dbReference type="GO" id="GO:0006355">
    <property type="term" value="P:regulation of DNA-templated transcription"/>
    <property type="evidence" value="ECO:0007669"/>
    <property type="project" value="InterPro"/>
</dbReference>
<name>A0A9X3MWM8_9ACTN</name>
<dbReference type="PANTHER" id="PTHR44688:SF16">
    <property type="entry name" value="DNA-BINDING TRANSCRIPTIONAL ACTIVATOR DEVR_DOSR"/>
    <property type="match status" value="1"/>
</dbReference>
<evidence type="ECO:0000256" key="1">
    <source>
        <dbReference type="ARBA" id="ARBA00023015"/>
    </source>
</evidence>
<dbReference type="PROSITE" id="PS50043">
    <property type="entry name" value="HTH_LUXR_2"/>
    <property type="match status" value="1"/>
</dbReference>
<dbReference type="Gene3D" id="3.40.50.300">
    <property type="entry name" value="P-loop containing nucleotide triphosphate hydrolases"/>
    <property type="match status" value="1"/>
</dbReference>
<dbReference type="InterPro" id="IPR059106">
    <property type="entry name" value="WHD_MalT"/>
</dbReference>
<dbReference type="InterPro" id="IPR000792">
    <property type="entry name" value="Tscrpt_reg_LuxR_C"/>
</dbReference>
<keyword evidence="6" id="KW-1185">Reference proteome</keyword>
<dbReference type="InterPro" id="IPR027417">
    <property type="entry name" value="P-loop_NTPase"/>
</dbReference>
<dbReference type="SMART" id="SM00421">
    <property type="entry name" value="HTH_LUXR"/>
    <property type="match status" value="1"/>
</dbReference>
<dbReference type="GO" id="GO:0016887">
    <property type="term" value="F:ATP hydrolysis activity"/>
    <property type="evidence" value="ECO:0007669"/>
    <property type="project" value="InterPro"/>
</dbReference>
<organism evidence="5 6">
    <name type="scientific">Solirubrobacter ginsenosidimutans</name>
    <dbReference type="NCBI Taxonomy" id="490573"/>
    <lineage>
        <taxon>Bacteria</taxon>
        <taxon>Bacillati</taxon>
        <taxon>Actinomycetota</taxon>
        <taxon>Thermoleophilia</taxon>
        <taxon>Solirubrobacterales</taxon>
        <taxon>Solirubrobacteraceae</taxon>
        <taxon>Solirubrobacter</taxon>
    </lineage>
</organism>
<dbReference type="SUPFAM" id="SSF46894">
    <property type="entry name" value="C-terminal effector domain of the bipartite response regulators"/>
    <property type="match status" value="1"/>
</dbReference>
<dbReference type="SUPFAM" id="SSF48452">
    <property type="entry name" value="TPR-like"/>
    <property type="match status" value="1"/>
</dbReference>
<dbReference type="InterPro" id="IPR016032">
    <property type="entry name" value="Sig_transdc_resp-reg_C-effctor"/>
</dbReference>
<feature type="domain" description="HTH luxR-type" evidence="4">
    <location>
        <begin position="846"/>
        <end position="911"/>
    </location>
</feature>
<dbReference type="CDD" id="cd06170">
    <property type="entry name" value="LuxR_C_like"/>
    <property type="match status" value="1"/>
</dbReference>
<sequence>MNALPRSRQHTRSPHLRLIRGASAAVAGGGAEVVPLFPGVDASSEAAGAWGSGGDEPLVARRDLFERLARAGRVTIVSAPAGSGKTWLVRSWVADAGLAGRTAWATVAHEERDGQRFWASVVDALDGVAAGDRGRARGEPRGEALIERLLRTMQRIDEPAVLVIDDLHELQAADALAALERFLVDPPAHLRVVLLSRGTPRLRLHRLRLAGTLTELRCSDLRFSLPATHELLKVSGSALSDAATAALHERTQGWAAGLRLATIGLAGHPDPDRYAAEFCGAERTVAGFLHAEVFDRQPPEVRDLLLRTAVLDGVNGPLADALTGRTGSLRILHDLEEANAFVTAIDVGRSWFRYHRLFADFLRLELRRLDPAVVGSLHRAAAHWFERHGDAVEAIRHAQAAGDWAYASRVLADHQLGMTLDGRGDEVRALLTAFPPHAADTDAELALTGATAFYADGLYEETAANLASAGRLAATVPADRRAAFDLTLAGMSLRLASARGDVAAVPVAARAVEAALKAQFPSGLRRAQTHRAAALVNLGVAELWSLDLAHAREHLEQALDLARRIARPSIEIACLSFLALIGGLEGRPASVGRPLVEQAAAVAETCTDGTLPSPPAAYAVGGSTFVWLGRLIEAEQWLERALAGERSPGVELLVKHATALLRLGQGRVDDALTALREAQRLQTHLVTAHPYALEVRGRMLRAQVQLGETAGVRAALEELSDDARERAEIRIAAAALELAEDRAEQALAVLGPVLDGSAPALCAPAAAIEGLLFAAASHWDLGDVRAAEASLERALSLAEPEGMLLPFALAPVRELLERHGGHRTAHATLLSKILDLLAGAAPRPEVVPLLESLSDAELRVVRYLPGNLRGPEIAAELCVSPNTIRTHLRHIYAKLDAHSRTQAVARARQLGLLAPA</sequence>
<dbReference type="Gene3D" id="1.10.10.10">
    <property type="entry name" value="Winged helix-like DNA-binding domain superfamily/Winged helix DNA-binding domain"/>
    <property type="match status" value="1"/>
</dbReference>
<gene>
    <name evidence="5" type="ORF">OM076_20265</name>
</gene>
<keyword evidence="2" id="KW-0238">DNA-binding</keyword>
<comment type="caution">
    <text evidence="5">The sequence shown here is derived from an EMBL/GenBank/DDBJ whole genome shotgun (WGS) entry which is preliminary data.</text>
</comment>
<evidence type="ECO:0000256" key="2">
    <source>
        <dbReference type="ARBA" id="ARBA00023125"/>
    </source>
</evidence>
<dbReference type="InterPro" id="IPR041617">
    <property type="entry name" value="TPR_MalT"/>
</dbReference>
<evidence type="ECO:0000259" key="4">
    <source>
        <dbReference type="PROSITE" id="PS50043"/>
    </source>
</evidence>
<evidence type="ECO:0000313" key="6">
    <source>
        <dbReference type="Proteomes" id="UP001149140"/>
    </source>
</evidence>
<evidence type="ECO:0000256" key="3">
    <source>
        <dbReference type="ARBA" id="ARBA00023163"/>
    </source>
</evidence>
<dbReference type="Pfam" id="PF17874">
    <property type="entry name" value="TPR_MalT"/>
    <property type="match status" value="1"/>
</dbReference>
<dbReference type="SUPFAM" id="SSF52540">
    <property type="entry name" value="P-loop containing nucleoside triphosphate hydrolases"/>
    <property type="match status" value="1"/>
</dbReference>
<reference evidence="5" key="1">
    <citation type="submission" date="2022-10" db="EMBL/GenBank/DDBJ databases">
        <title>The WGS of Solirubrobacter ginsenosidimutans DSM 21036.</title>
        <authorList>
            <person name="Jiang Z."/>
        </authorList>
    </citation>
    <scope>NUCLEOTIDE SEQUENCE</scope>
    <source>
        <strain evidence="5">DSM 21036</strain>
    </source>
</reference>
<dbReference type="EMBL" id="JAPDOD010000019">
    <property type="protein sequence ID" value="MDA0162620.1"/>
    <property type="molecule type" value="Genomic_DNA"/>
</dbReference>
<dbReference type="GO" id="GO:0003677">
    <property type="term" value="F:DNA binding"/>
    <property type="evidence" value="ECO:0007669"/>
    <property type="project" value="UniProtKB-KW"/>
</dbReference>
<accession>A0A9X3MWM8</accession>
<dbReference type="Proteomes" id="UP001149140">
    <property type="component" value="Unassembled WGS sequence"/>
</dbReference>
<dbReference type="Gene3D" id="1.25.40.10">
    <property type="entry name" value="Tetratricopeptide repeat domain"/>
    <property type="match status" value="1"/>
</dbReference>
<keyword evidence="1" id="KW-0805">Transcription regulation</keyword>
<dbReference type="InterPro" id="IPR011990">
    <property type="entry name" value="TPR-like_helical_dom_sf"/>
</dbReference>
<dbReference type="Pfam" id="PF00196">
    <property type="entry name" value="GerE"/>
    <property type="match status" value="1"/>
</dbReference>
<protein>
    <submittedName>
        <fullName evidence="5">LuxR C-terminal-related transcriptional regulator</fullName>
    </submittedName>
</protein>
<proteinExistence type="predicted"/>
<dbReference type="AlphaFoldDB" id="A0A9X3MWM8"/>
<dbReference type="Pfam" id="PF13401">
    <property type="entry name" value="AAA_22"/>
    <property type="match status" value="1"/>
</dbReference>
<dbReference type="Pfam" id="PF25873">
    <property type="entry name" value="WHD_MalT"/>
    <property type="match status" value="1"/>
</dbReference>
<dbReference type="PANTHER" id="PTHR44688">
    <property type="entry name" value="DNA-BINDING TRANSCRIPTIONAL ACTIVATOR DEVR_DOSR"/>
    <property type="match status" value="1"/>
</dbReference>
<dbReference type="RefSeq" id="WP_270041860.1">
    <property type="nucleotide sequence ID" value="NZ_JAPDOD010000019.1"/>
</dbReference>
<keyword evidence="3" id="KW-0804">Transcription</keyword>
<evidence type="ECO:0000313" key="5">
    <source>
        <dbReference type="EMBL" id="MDA0162620.1"/>
    </source>
</evidence>